<dbReference type="GO" id="GO:0005737">
    <property type="term" value="C:cytoplasm"/>
    <property type="evidence" value="ECO:0007669"/>
    <property type="project" value="UniProtKB-ARBA"/>
</dbReference>
<evidence type="ECO:0000259" key="4">
    <source>
        <dbReference type="PROSITE" id="PS50404"/>
    </source>
</evidence>
<dbReference type="EC" id="2.5.1.18" evidence="1"/>
<dbReference type="PANTHER" id="PTHR44051">
    <property type="entry name" value="GLUTATHIONE S-TRANSFERASE-RELATED"/>
    <property type="match status" value="1"/>
</dbReference>
<dbReference type="Pfam" id="PF13409">
    <property type="entry name" value="GST_N_2"/>
    <property type="match status" value="1"/>
</dbReference>
<dbReference type="OrthoDB" id="9810080at2"/>
<organism evidence="5 6">
    <name type="scientific">Burkholderia pseudomultivorans</name>
    <dbReference type="NCBI Taxonomy" id="1207504"/>
    <lineage>
        <taxon>Bacteria</taxon>
        <taxon>Pseudomonadati</taxon>
        <taxon>Pseudomonadota</taxon>
        <taxon>Betaproteobacteria</taxon>
        <taxon>Burkholderiales</taxon>
        <taxon>Burkholderiaceae</taxon>
        <taxon>Burkholderia</taxon>
        <taxon>Burkholderia cepacia complex</taxon>
    </lineage>
</organism>
<dbReference type="InterPro" id="IPR036282">
    <property type="entry name" value="Glutathione-S-Trfase_C_sf"/>
</dbReference>
<name>A0A132EA94_9BURK</name>
<dbReference type="PROSITE" id="PS50404">
    <property type="entry name" value="GST_NTER"/>
    <property type="match status" value="1"/>
</dbReference>
<dbReference type="InterPro" id="IPR004046">
    <property type="entry name" value="GST_C"/>
</dbReference>
<protein>
    <recommendedName>
        <fullName evidence="1">glutathione transferase</fullName>
        <ecNumber evidence="1">2.5.1.18</ecNumber>
    </recommendedName>
</protein>
<dbReference type="PANTHER" id="PTHR44051:SF9">
    <property type="entry name" value="GLUTATHIONE S-TRANSFERASE 1"/>
    <property type="match status" value="1"/>
</dbReference>
<evidence type="ECO:0000256" key="3">
    <source>
        <dbReference type="ARBA" id="ARBA00047960"/>
    </source>
</evidence>
<dbReference type="CDD" id="cd03046">
    <property type="entry name" value="GST_N_GTT1_like"/>
    <property type="match status" value="1"/>
</dbReference>
<dbReference type="Pfam" id="PF00043">
    <property type="entry name" value="GST_C"/>
    <property type="match status" value="1"/>
</dbReference>
<dbReference type="SFLD" id="SFLDG00358">
    <property type="entry name" value="Main_(cytGST)"/>
    <property type="match status" value="1"/>
</dbReference>
<proteinExistence type="predicted"/>
<dbReference type="SFLD" id="SFLDG01150">
    <property type="entry name" value="Main.1:_Beta-like"/>
    <property type="match status" value="1"/>
</dbReference>
<keyword evidence="2 5" id="KW-0808">Transferase</keyword>
<dbReference type="InterPro" id="IPR036249">
    <property type="entry name" value="Thioredoxin-like_sf"/>
</dbReference>
<dbReference type="InterPro" id="IPR040079">
    <property type="entry name" value="Glutathione_S-Trfase"/>
</dbReference>
<dbReference type="EMBL" id="LPJR01000071">
    <property type="protein sequence ID" value="KWF22018.1"/>
    <property type="molecule type" value="Genomic_DNA"/>
</dbReference>
<sequence>MLTVHHLNNSRSQRVLWLLEELEVPYEIVRYERDPNTMLAPPALRAIHPLGKSPVVTDDGRTYAESGAIIEYLVERYGNGRLAPPPGTPERHDYRYWLHYAEGSAMPPLLLKLVALRITHAPMPFFARPIARKIAATLQASFVDPQIALHLGYIDSTLQRSGWFVGDDFSAADIQMSFPLEAGTARGDAGRHPAIARFLDTIHARPAYRRALERGGPYELLK</sequence>
<comment type="catalytic activity">
    <reaction evidence="3">
        <text>RX + glutathione = an S-substituted glutathione + a halide anion + H(+)</text>
        <dbReference type="Rhea" id="RHEA:16437"/>
        <dbReference type="ChEBI" id="CHEBI:15378"/>
        <dbReference type="ChEBI" id="CHEBI:16042"/>
        <dbReference type="ChEBI" id="CHEBI:17792"/>
        <dbReference type="ChEBI" id="CHEBI:57925"/>
        <dbReference type="ChEBI" id="CHEBI:90779"/>
        <dbReference type="EC" id="2.5.1.18"/>
    </reaction>
</comment>
<dbReference type="SUPFAM" id="SSF47616">
    <property type="entry name" value="GST C-terminal domain-like"/>
    <property type="match status" value="1"/>
</dbReference>
<dbReference type="AlphaFoldDB" id="A0A132EA94"/>
<evidence type="ECO:0000256" key="1">
    <source>
        <dbReference type="ARBA" id="ARBA00012452"/>
    </source>
</evidence>
<evidence type="ECO:0000313" key="6">
    <source>
        <dbReference type="Proteomes" id="UP000062912"/>
    </source>
</evidence>
<dbReference type="Proteomes" id="UP000062912">
    <property type="component" value="Unassembled WGS sequence"/>
</dbReference>
<dbReference type="RefSeq" id="WP_060245816.1">
    <property type="nucleotide sequence ID" value="NZ_LPJR01000071.1"/>
</dbReference>
<dbReference type="CDD" id="cd03189">
    <property type="entry name" value="GST_C_GTT1_like"/>
    <property type="match status" value="1"/>
</dbReference>
<dbReference type="Gene3D" id="3.40.30.10">
    <property type="entry name" value="Glutaredoxin"/>
    <property type="match status" value="1"/>
</dbReference>
<dbReference type="GO" id="GO:0004601">
    <property type="term" value="F:peroxidase activity"/>
    <property type="evidence" value="ECO:0007669"/>
    <property type="project" value="UniProtKB-ARBA"/>
</dbReference>
<dbReference type="GO" id="GO:0004364">
    <property type="term" value="F:glutathione transferase activity"/>
    <property type="evidence" value="ECO:0007669"/>
    <property type="project" value="UniProtKB-EC"/>
</dbReference>
<evidence type="ECO:0000313" key="5">
    <source>
        <dbReference type="EMBL" id="KWF22018.1"/>
    </source>
</evidence>
<reference evidence="5 6" key="1">
    <citation type="submission" date="2015-11" db="EMBL/GenBank/DDBJ databases">
        <title>Expanding the genomic diversity of Burkholderia species for the development of highly accurate diagnostics.</title>
        <authorList>
            <person name="Sahl J."/>
            <person name="Keim P."/>
            <person name="Wagner D."/>
        </authorList>
    </citation>
    <scope>NUCLEOTIDE SEQUENCE [LARGE SCALE GENOMIC DNA]</scope>
    <source>
        <strain evidence="5 6">MSMB368WGS</strain>
    </source>
</reference>
<dbReference type="SUPFAM" id="SSF52833">
    <property type="entry name" value="Thioredoxin-like"/>
    <property type="match status" value="1"/>
</dbReference>
<dbReference type="FunFam" id="3.40.30.10:FF:000156">
    <property type="entry name" value="Glutathione S-transferase 1"/>
    <property type="match status" value="1"/>
</dbReference>
<feature type="domain" description="GST N-terminal" evidence="4">
    <location>
        <begin position="1"/>
        <end position="81"/>
    </location>
</feature>
<accession>A0A132EA94</accession>
<dbReference type="InterPro" id="IPR004045">
    <property type="entry name" value="Glutathione_S-Trfase_N"/>
</dbReference>
<dbReference type="SFLD" id="SFLDS00019">
    <property type="entry name" value="Glutathione_Transferase_(cytos"/>
    <property type="match status" value="1"/>
</dbReference>
<evidence type="ECO:0000256" key="2">
    <source>
        <dbReference type="ARBA" id="ARBA00022679"/>
    </source>
</evidence>
<gene>
    <name evidence="5" type="ORF">WT56_27780</name>
</gene>
<dbReference type="Gene3D" id="1.20.1050.10">
    <property type="match status" value="1"/>
</dbReference>
<comment type="caution">
    <text evidence="5">The sequence shown here is derived from an EMBL/GenBank/DDBJ whole genome shotgun (WGS) entry which is preliminary data.</text>
</comment>